<dbReference type="GO" id="GO:0016705">
    <property type="term" value="F:oxidoreductase activity, acting on paired donors, with incorporation or reduction of molecular oxygen"/>
    <property type="evidence" value="ECO:0007669"/>
    <property type="project" value="InterPro"/>
</dbReference>
<dbReference type="InterPro" id="IPR017972">
    <property type="entry name" value="Cyt_P450_CS"/>
</dbReference>
<comment type="cofactor">
    <cofactor evidence="1 6">
        <name>heme</name>
        <dbReference type="ChEBI" id="CHEBI:30413"/>
    </cofactor>
</comment>
<evidence type="ECO:0000256" key="5">
    <source>
        <dbReference type="ARBA" id="ARBA00023033"/>
    </source>
</evidence>
<evidence type="ECO:0000256" key="6">
    <source>
        <dbReference type="PIRSR" id="PIRSR602403-1"/>
    </source>
</evidence>
<reference evidence="8" key="2">
    <citation type="submission" date="2023-05" db="EMBL/GenBank/DDBJ databases">
        <authorList>
            <consortium name="Lawrence Berkeley National Laboratory"/>
            <person name="Steindorff A."/>
            <person name="Hensen N."/>
            <person name="Bonometti L."/>
            <person name="Westerberg I."/>
            <person name="Brannstrom I.O."/>
            <person name="Guillou S."/>
            <person name="Cros-Aarteil S."/>
            <person name="Calhoun S."/>
            <person name="Haridas S."/>
            <person name="Kuo A."/>
            <person name="Mondo S."/>
            <person name="Pangilinan J."/>
            <person name="Riley R."/>
            <person name="Labutti K."/>
            <person name="Andreopoulos B."/>
            <person name="Lipzen A."/>
            <person name="Chen C."/>
            <person name="Yanf M."/>
            <person name="Daum C."/>
            <person name="Ng V."/>
            <person name="Clum A."/>
            <person name="Ohm R."/>
            <person name="Martin F."/>
            <person name="Silar P."/>
            <person name="Natvig D."/>
            <person name="Lalanne C."/>
            <person name="Gautier V."/>
            <person name="Ament-Velasquez S.L."/>
            <person name="Kruys A."/>
            <person name="Hutchinson M.I."/>
            <person name="Powell A.J."/>
            <person name="Barry K."/>
            <person name="Miller A.N."/>
            <person name="Grigoriev I.V."/>
            <person name="Debuchy R."/>
            <person name="Gladieux P."/>
            <person name="Thoren M.H."/>
            <person name="Johannesson H."/>
        </authorList>
    </citation>
    <scope>NUCLEOTIDE SEQUENCE</scope>
    <source>
        <strain evidence="8">PSN293</strain>
    </source>
</reference>
<protein>
    <submittedName>
        <fullName evidence="8">Cytochrome P450</fullName>
    </submittedName>
</protein>
<dbReference type="EMBL" id="MU858453">
    <property type="protein sequence ID" value="KAK4206274.1"/>
    <property type="molecule type" value="Genomic_DNA"/>
</dbReference>
<sequence>MSSYVGDQTLLLAALAGGAALIFLLAQKLSGHDPREPPLARPSIPIIGHLVGMARQGFNYPVDLCRKMNSPSVYTMNLAGQKMYVATKPDLIQTVQKQPKILAFEPIAAKFSNVVCGVGKEAGDAMHRNIFGDEPGPSLFVAWHKLTYEALRPGPGLDALNRIMIKNVAESLDKIAPANARDHRTIGMTSWLRDTITQATTRAVYGPNNPFEDPAIAEAFWEFEAGFMAIVANVLPAITARKALAARDKVANAIEAYYRNGGIDGASGVTKARYTTGLDSNIPLCDIAQFEVGGTIAVLVNTTPATFWTLFMLHAHPGLRDHVRKEIDACTLTSISKGPYGSEVITKTVEITSLKSTCPLLLSAYQETLRYKSMGTSVREVVQDTKLDGYLLKKGAMLQMPTRIIHTDESVWGPTVMEYNPRRFLPEEKANRPKDFCFRSFGGGKTLCPGRHFATNEVLAVVAVFLSRFDMQPVDEAKGWEEPTAFNTNVASVMMEPDVDFKVKIKLREGFENVKWDVRLDGGDKVFAMVTEDIAEA</sequence>
<name>A0AAN7B0Z0_9PEZI</name>
<dbReference type="InterPro" id="IPR036396">
    <property type="entry name" value="Cyt_P450_sf"/>
</dbReference>
<proteinExistence type="inferred from homology"/>
<comment type="similarity">
    <text evidence="2 7">Belongs to the cytochrome P450 family.</text>
</comment>
<keyword evidence="9" id="KW-1185">Reference proteome</keyword>
<dbReference type="InterPro" id="IPR002403">
    <property type="entry name" value="Cyt_P450_E_grp-IV"/>
</dbReference>
<evidence type="ECO:0000256" key="2">
    <source>
        <dbReference type="ARBA" id="ARBA00010617"/>
    </source>
</evidence>
<keyword evidence="3 6" id="KW-0479">Metal-binding</keyword>
<dbReference type="Proteomes" id="UP001301769">
    <property type="component" value="Unassembled WGS sequence"/>
</dbReference>
<keyword evidence="6 7" id="KW-0349">Heme</keyword>
<dbReference type="Gene3D" id="1.10.630.10">
    <property type="entry name" value="Cytochrome P450"/>
    <property type="match status" value="1"/>
</dbReference>
<evidence type="ECO:0000256" key="7">
    <source>
        <dbReference type="RuleBase" id="RU000461"/>
    </source>
</evidence>
<dbReference type="GO" id="GO:0005506">
    <property type="term" value="F:iron ion binding"/>
    <property type="evidence" value="ECO:0007669"/>
    <property type="project" value="InterPro"/>
</dbReference>
<dbReference type="PRINTS" id="PR00465">
    <property type="entry name" value="EP450IV"/>
</dbReference>
<keyword evidence="4 6" id="KW-0408">Iron</keyword>
<dbReference type="GO" id="GO:0004497">
    <property type="term" value="F:monooxygenase activity"/>
    <property type="evidence" value="ECO:0007669"/>
    <property type="project" value="UniProtKB-KW"/>
</dbReference>
<reference evidence="8" key="1">
    <citation type="journal article" date="2023" name="Mol. Phylogenet. Evol.">
        <title>Genome-scale phylogeny and comparative genomics of the fungal order Sordariales.</title>
        <authorList>
            <person name="Hensen N."/>
            <person name="Bonometti L."/>
            <person name="Westerberg I."/>
            <person name="Brannstrom I.O."/>
            <person name="Guillou S."/>
            <person name="Cros-Aarteil S."/>
            <person name="Calhoun S."/>
            <person name="Haridas S."/>
            <person name="Kuo A."/>
            <person name="Mondo S."/>
            <person name="Pangilinan J."/>
            <person name="Riley R."/>
            <person name="LaButti K."/>
            <person name="Andreopoulos B."/>
            <person name="Lipzen A."/>
            <person name="Chen C."/>
            <person name="Yan M."/>
            <person name="Daum C."/>
            <person name="Ng V."/>
            <person name="Clum A."/>
            <person name="Steindorff A."/>
            <person name="Ohm R.A."/>
            <person name="Martin F."/>
            <person name="Silar P."/>
            <person name="Natvig D.O."/>
            <person name="Lalanne C."/>
            <person name="Gautier V."/>
            <person name="Ament-Velasquez S.L."/>
            <person name="Kruys A."/>
            <person name="Hutchinson M.I."/>
            <person name="Powell A.J."/>
            <person name="Barry K."/>
            <person name="Miller A.N."/>
            <person name="Grigoriev I.V."/>
            <person name="Debuchy R."/>
            <person name="Gladieux P."/>
            <person name="Hiltunen Thoren M."/>
            <person name="Johannesson H."/>
        </authorList>
    </citation>
    <scope>NUCLEOTIDE SEQUENCE</scope>
    <source>
        <strain evidence="8">PSN293</strain>
    </source>
</reference>
<accession>A0AAN7B0Z0</accession>
<dbReference type="PROSITE" id="PS00086">
    <property type="entry name" value="CYTOCHROME_P450"/>
    <property type="match status" value="1"/>
</dbReference>
<dbReference type="AlphaFoldDB" id="A0AAN7B0Z0"/>
<feature type="binding site" description="axial binding residue" evidence="6">
    <location>
        <position position="448"/>
    </location>
    <ligand>
        <name>heme</name>
        <dbReference type="ChEBI" id="CHEBI:30413"/>
    </ligand>
    <ligandPart>
        <name>Fe</name>
        <dbReference type="ChEBI" id="CHEBI:18248"/>
    </ligandPart>
</feature>
<organism evidence="8 9">
    <name type="scientific">Rhypophila decipiens</name>
    <dbReference type="NCBI Taxonomy" id="261697"/>
    <lineage>
        <taxon>Eukaryota</taxon>
        <taxon>Fungi</taxon>
        <taxon>Dikarya</taxon>
        <taxon>Ascomycota</taxon>
        <taxon>Pezizomycotina</taxon>
        <taxon>Sordariomycetes</taxon>
        <taxon>Sordariomycetidae</taxon>
        <taxon>Sordariales</taxon>
        <taxon>Naviculisporaceae</taxon>
        <taxon>Rhypophila</taxon>
    </lineage>
</organism>
<gene>
    <name evidence="8" type="ORF">QBC37DRAFT_435177</name>
</gene>
<dbReference type="CDD" id="cd11040">
    <property type="entry name" value="CYP7_CYP8-like"/>
    <property type="match status" value="1"/>
</dbReference>
<dbReference type="InterPro" id="IPR001128">
    <property type="entry name" value="Cyt_P450"/>
</dbReference>
<dbReference type="GO" id="GO:0020037">
    <property type="term" value="F:heme binding"/>
    <property type="evidence" value="ECO:0007669"/>
    <property type="project" value="InterPro"/>
</dbReference>
<keyword evidence="7" id="KW-0560">Oxidoreductase</keyword>
<keyword evidence="5 7" id="KW-0503">Monooxygenase</keyword>
<evidence type="ECO:0000256" key="1">
    <source>
        <dbReference type="ARBA" id="ARBA00001971"/>
    </source>
</evidence>
<dbReference type="Pfam" id="PF00067">
    <property type="entry name" value="p450"/>
    <property type="match status" value="1"/>
</dbReference>
<dbReference type="SUPFAM" id="SSF48264">
    <property type="entry name" value="Cytochrome P450"/>
    <property type="match status" value="1"/>
</dbReference>
<dbReference type="PANTHER" id="PTHR47582:SF1">
    <property type="entry name" value="P450, PUTATIVE (EUROFUNG)-RELATED"/>
    <property type="match status" value="1"/>
</dbReference>
<evidence type="ECO:0000256" key="4">
    <source>
        <dbReference type="ARBA" id="ARBA00023004"/>
    </source>
</evidence>
<comment type="caution">
    <text evidence="8">The sequence shown here is derived from an EMBL/GenBank/DDBJ whole genome shotgun (WGS) entry which is preliminary data.</text>
</comment>
<dbReference type="PANTHER" id="PTHR47582">
    <property type="entry name" value="P450, PUTATIVE (EUROFUNG)-RELATED"/>
    <property type="match status" value="1"/>
</dbReference>
<dbReference type="InterPro" id="IPR053007">
    <property type="entry name" value="CYP450_monoxygenase_sec-met"/>
</dbReference>
<evidence type="ECO:0000313" key="9">
    <source>
        <dbReference type="Proteomes" id="UP001301769"/>
    </source>
</evidence>
<evidence type="ECO:0000313" key="8">
    <source>
        <dbReference type="EMBL" id="KAK4206274.1"/>
    </source>
</evidence>
<evidence type="ECO:0000256" key="3">
    <source>
        <dbReference type="ARBA" id="ARBA00022723"/>
    </source>
</evidence>